<protein>
    <recommendedName>
        <fullName evidence="1">Glycosyl hydrolase family 98 putative carbohydrate-binding module domain-containing protein</fullName>
    </recommendedName>
</protein>
<sequence length="398" mass="41790">MSGSLPTRRTFLQSATLACGFAGDFARGESAENCIEVTLSGGGSVTGSRIEVSDQTIRLDDQSWSWDEVLDVFVPGPIAPDGDRGWVELTGGDRLFGTVAGFDGETIAFSRPRGDSLSLPADRVRFMRFAGTGPLTNVQRLAALRDRGADDLALLQVGGRVGGELLEFDADAVRLLAAAGEIKLPRSTVRAVALSPELQRPAPRPNRFFQALLADGSHLTATSLTYGPAGGQALTAEGLTVPLGPDAIRELTAVTPGVAEASEPTVEIAAVPHGRAEPRRDRSVVGRRPVADGRPRTLGWGVAAGTTLTFAVPPEATAVVTAFAVDAAAGELADCDASITVDGATRWERNGVRSGAFHPVRIEFDGAESVALTVSPGTLGGVRDEAFWIAPRFVLRRR</sequence>
<proteinExistence type="predicted"/>
<dbReference type="InterPro" id="IPR013222">
    <property type="entry name" value="Glyco_hyd_98_carb-bd"/>
</dbReference>
<dbReference type="Proteomes" id="UP000609651">
    <property type="component" value="Unassembled WGS sequence"/>
</dbReference>
<reference evidence="2 3" key="1">
    <citation type="journal article" date="2020" name="Syst. Appl. Microbiol.">
        <title>Alienimonas chondri sp. nov., a novel planctomycete isolated from the biofilm of the red alga Chondrus crispus.</title>
        <authorList>
            <person name="Vitorino I."/>
            <person name="Albuquerque L."/>
            <person name="Wiegand S."/>
            <person name="Kallscheuer N."/>
            <person name="da Costa M.S."/>
            <person name="Lobo-da-Cunha A."/>
            <person name="Jogler C."/>
            <person name="Lage O.M."/>
        </authorList>
    </citation>
    <scope>NUCLEOTIDE SEQUENCE [LARGE SCALE GENOMIC DNA]</scope>
    <source>
        <strain evidence="2 3">LzC2</strain>
    </source>
</reference>
<evidence type="ECO:0000313" key="2">
    <source>
        <dbReference type="EMBL" id="NNJ24745.1"/>
    </source>
</evidence>
<dbReference type="InterPro" id="IPR038637">
    <property type="entry name" value="NPCBM_sf"/>
</dbReference>
<dbReference type="EMBL" id="WTPX01000016">
    <property type="protein sequence ID" value="NNJ24745.1"/>
    <property type="molecule type" value="Genomic_DNA"/>
</dbReference>
<dbReference type="RefSeq" id="WP_171184025.1">
    <property type="nucleotide sequence ID" value="NZ_WTPX01000016.1"/>
</dbReference>
<gene>
    <name evidence="2" type="ORF">LzC2_08050</name>
</gene>
<dbReference type="SUPFAM" id="SSF49785">
    <property type="entry name" value="Galactose-binding domain-like"/>
    <property type="match status" value="1"/>
</dbReference>
<comment type="caution">
    <text evidence="2">The sequence shown here is derived from an EMBL/GenBank/DDBJ whole genome shotgun (WGS) entry which is preliminary data.</text>
</comment>
<organism evidence="2 3">
    <name type="scientific">Alienimonas chondri</name>
    <dbReference type="NCBI Taxonomy" id="2681879"/>
    <lineage>
        <taxon>Bacteria</taxon>
        <taxon>Pseudomonadati</taxon>
        <taxon>Planctomycetota</taxon>
        <taxon>Planctomycetia</taxon>
        <taxon>Planctomycetales</taxon>
        <taxon>Planctomycetaceae</taxon>
        <taxon>Alienimonas</taxon>
    </lineage>
</organism>
<dbReference type="Pfam" id="PF08305">
    <property type="entry name" value="NPCBM"/>
    <property type="match status" value="1"/>
</dbReference>
<dbReference type="Gene3D" id="2.60.120.1060">
    <property type="entry name" value="NPCBM/NEW2 domain"/>
    <property type="match status" value="1"/>
</dbReference>
<feature type="domain" description="Glycosyl hydrolase family 98 putative carbohydrate-binding module" evidence="1">
    <location>
        <begin position="272"/>
        <end position="393"/>
    </location>
</feature>
<name>A0ABX1V9I7_9PLAN</name>
<accession>A0ABX1V9I7</accession>
<evidence type="ECO:0000313" key="3">
    <source>
        <dbReference type="Proteomes" id="UP000609651"/>
    </source>
</evidence>
<keyword evidence="3" id="KW-1185">Reference proteome</keyword>
<evidence type="ECO:0000259" key="1">
    <source>
        <dbReference type="Pfam" id="PF08305"/>
    </source>
</evidence>
<dbReference type="InterPro" id="IPR008979">
    <property type="entry name" value="Galactose-bd-like_sf"/>
</dbReference>